<gene>
    <name evidence="16" type="primary">kdpD</name>
    <name evidence="16" type="ORF">ETAA8_18200</name>
</gene>
<dbReference type="InterPro" id="IPR005467">
    <property type="entry name" value="His_kinase_dom"/>
</dbReference>
<dbReference type="EMBL" id="CP036274">
    <property type="protein sequence ID" value="QDU26739.1"/>
    <property type="molecule type" value="Genomic_DNA"/>
</dbReference>
<keyword evidence="4" id="KW-0597">Phosphoprotein</keyword>
<dbReference type="OrthoDB" id="9806130at2"/>
<dbReference type="RefSeq" id="WP_145087543.1">
    <property type="nucleotide sequence ID" value="NZ_CP036274.1"/>
</dbReference>
<dbReference type="InterPro" id="IPR003661">
    <property type="entry name" value="HisK_dim/P_dom"/>
</dbReference>
<feature type="transmembrane region" description="Helical" evidence="14">
    <location>
        <begin position="473"/>
        <end position="494"/>
    </location>
</feature>
<dbReference type="InterPro" id="IPR003018">
    <property type="entry name" value="GAF"/>
</dbReference>
<comment type="function">
    <text evidence="13">Member of the two-component regulatory system KdpD/KdpE involved in the regulation of the kdp operon. KdpD may function as a membrane-associated protein kinase that phosphorylates KdpE in response to environmental signals.</text>
</comment>
<keyword evidence="9" id="KW-0067">ATP-binding</keyword>
<dbReference type="InterPro" id="IPR025201">
    <property type="entry name" value="KdpD_TM"/>
</dbReference>
<evidence type="ECO:0000256" key="7">
    <source>
        <dbReference type="ARBA" id="ARBA00022741"/>
    </source>
</evidence>
<keyword evidence="5 16" id="KW-0808">Transferase</keyword>
<dbReference type="GO" id="GO:0042802">
    <property type="term" value="F:identical protein binding"/>
    <property type="evidence" value="ECO:0007669"/>
    <property type="project" value="UniProtKB-ARBA"/>
</dbReference>
<dbReference type="FunFam" id="1.10.287.130:FF:000001">
    <property type="entry name" value="Two-component sensor histidine kinase"/>
    <property type="match status" value="1"/>
</dbReference>
<dbReference type="CDD" id="cd00082">
    <property type="entry name" value="HisKA"/>
    <property type="match status" value="1"/>
</dbReference>
<dbReference type="Gene3D" id="3.30.565.10">
    <property type="entry name" value="Histidine kinase-like ATPase, C-terminal domain"/>
    <property type="match status" value="1"/>
</dbReference>
<evidence type="ECO:0000256" key="12">
    <source>
        <dbReference type="ARBA" id="ARBA00023136"/>
    </source>
</evidence>
<evidence type="ECO:0000256" key="3">
    <source>
        <dbReference type="ARBA" id="ARBA00012438"/>
    </source>
</evidence>
<dbReference type="SUPFAM" id="SSF55781">
    <property type="entry name" value="GAF domain-like"/>
    <property type="match status" value="1"/>
</dbReference>
<evidence type="ECO:0000256" key="9">
    <source>
        <dbReference type="ARBA" id="ARBA00022840"/>
    </source>
</evidence>
<evidence type="ECO:0000256" key="6">
    <source>
        <dbReference type="ARBA" id="ARBA00022692"/>
    </source>
</evidence>
<dbReference type="Pfam" id="PF13492">
    <property type="entry name" value="GAF_3"/>
    <property type="match status" value="1"/>
</dbReference>
<dbReference type="Gene3D" id="1.20.120.620">
    <property type="entry name" value="Backbone structure of the membrane domain of e. Coli histidine kinase receptor kdpd"/>
    <property type="match status" value="1"/>
</dbReference>
<dbReference type="GO" id="GO:0005737">
    <property type="term" value="C:cytoplasm"/>
    <property type="evidence" value="ECO:0007669"/>
    <property type="project" value="UniProtKB-ARBA"/>
</dbReference>
<evidence type="ECO:0000256" key="5">
    <source>
        <dbReference type="ARBA" id="ARBA00022679"/>
    </source>
</evidence>
<evidence type="ECO:0000313" key="17">
    <source>
        <dbReference type="Proteomes" id="UP000315017"/>
    </source>
</evidence>
<dbReference type="SUPFAM" id="SSF47384">
    <property type="entry name" value="Homodimeric domain of signal transducing histidine kinase"/>
    <property type="match status" value="1"/>
</dbReference>
<dbReference type="SMART" id="SM00387">
    <property type="entry name" value="HATPase_c"/>
    <property type="match status" value="1"/>
</dbReference>
<dbReference type="GO" id="GO:0000155">
    <property type="term" value="F:phosphorelay sensor kinase activity"/>
    <property type="evidence" value="ECO:0007669"/>
    <property type="project" value="InterPro"/>
</dbReference>
<keyword evidence="8" id="KW-0418">Kinase</keyword>
<feature type="transmembrane region" description="Helical" evidence="14">
    <location>
        <begin position="445"/>
        <end position="461"/>
    </location>
</feature>
<dbReference type="InterPro" id="IPR003594">
    <property type="entry name" value="HATPase_dom"/>
</dbReference>
<feature type="transmembrane region" description="Helical" evidence="14">
    <location>
        <begin position="397"/>
        <end position="417"/>
    </location>
</feature>
<dbReference type="PANTHER" id="PTHR45569">
    <property type="entry name" value="SENSOR PROTEIN KDPD"/>
    <property type="match status" value="1"/>
</dbReference>
<dbReference type="Gene3D" id="3.40.50.620">
    <property type="entry name" value="HUPs"/>
    <property type="match status" value="1"/>
</dbReference>
<dbReference type="Pfam" id="PF02702">
    <property type="entry name" value="KdpD"/>
    <property type="match status" value="1"/>
</dbReference>
<dbReference type="AlphaFoldDB" id="A0A517Y925"/>
<dbReference type="InterPro" id="IPR029016">
    <property type="entry name" value="GAF-like_dom_sf"/>
</dbReference>
<evidence type="ECO:0000256" key="4">
    <source>
        <dbReference type="ARBA" id="ARBA00022553"/>
    </source>
</evidence>
<feature type="transmembrane region" description="Helical" evidence="14">
    <location>
        <begin position="422"/>
        <end position="439"/>
    </location>
</feature>
<keyword evidence="7" id="KW-0547">Nucleotide-binding</keyword>
<dbReference type="GO" id="GO:0005524">
    <property type="term" value="F:ATP binding"/>
    <property type="evidence" value="ECO:0007669"/>
    <property type="project" value="UniProtKB-KW"/>
</dbReference>
<dbReference type="Gene3D" id="3.30.450.40">
    <property type="match status" value="1"/>
</dbReference>
<keyword evidence="11" id="KW-0902">Two-component regulatory system</keyword>
<dbReference type="Pfam" id="PF00512">
    <property type="entry name" value="HisKA"/>
    <property type="match status" value="1"/>
</dbReference>
<dbReference type="Gene3D" id="3.40.50.300">
    <property type="entry name" value="P-loop containing nucleotide triphosphate hydrolases"/>
    <property type="match status" value="1"/>
</dbReference>
<keyword evidence="10 14" id="KW-1133">Transmembrane helix</keyword>
<dbReference type="PANTHER" id="PTHR45569:SF1">
    <property type="entry name" value="SENSOR PROTEIN KDPD"/>
    <property type="match status" value="1"/>
</dbReference>
<comment type="catalytic activity">
    <reaction evidence="1">
        <text>ATP + protein L-histidine = ADP + protein N-phospho-L-histidine.</text>
        <dbReference type="EC" id="2.7.13.3"/>
    </reaction>
</comment>
<dbReference type="CDD" id="cd00075">
    <property type="entry name" value="HATPase"/>
    <property type="match status" value="1"/>
</dbReference>
<evidence type="ECO:0000256" key="8">
    <source>
        <dbReference type="ARBA" id="ARBA00022777"/>
    </source>
</evidence>
<dbReference type="InterPro" id="IPR027417">
    <property type="entry name" value="P-loop_NTPase"/>
</dbReference>
<evidence type="ECO:0000259" key="15">
    <source>
        <dbReference type="PROSITE" id="PS50109"/>
    </source>
</evidence>
<dbReference type="Pfam" id="PF02518">
    <property type="entry name" value="HATPase_c"/>
    <property type="match status" value="1"/>
</dbReference>
<protein>
    <recommendedName>
        <fullName evidence="3">histidine kinase</fullName>
        <ecNumber evidence="3">2.7.13.3</ecNumber>
    </recommendedName>
</protein>
<dbReference type="InterPro" id="IPR052023">
    <property type="entry name" value="Histidine_kinase_KdpD"/>
</dbReference>
<dbReference type="KEGG" id="aagg:ETAA8_18200"/>
<proteinExistence type="predicted"/>
<dbReference type="Proteomes" id="UP000315017">
    <property type="component" value="Chromosome"/>
</dbReference>
<dbReference type="PROSITE" id="PS50109">
    <property type="entry name" value="HIS_KIN"/>
    <property type="match status" value="1"/>
</dbReference>
<dbReference type="Pfam" id="PF00582">
    <property type="entry name" value="Usp"/>
    <property type="match status" value="1"/>
</dbReference>
<dbReference type="CDD" id="cd01987">
    <property type="entry name" value="USP_KdpD-like"/>
    <property type="match status" value="1"/>
</dbReference>
<dbReference type="InterPro" id="IPR036890">
    <property type="entry name" value="HATPase_C_sf"/>
</dbReference>
<reference evidence="16 17" key="1">
    <citation type="submission" date="2019-02" db="EMBL/GenBank/DDBJ databases">
        <title>Deep-cultivation of Planctomycetes and their phenomic and genomic characterization uncovers novel biology.</title>
        <authorList>
            <person name="Wiegand S."/>
            <person name="Jogler M."/>
            <person name="Boedeker C."/>
            <person name="Pinto D."/>
            <person name="Vollmers J."/>
            <person name="Rivas-Marin E."/>
            <person name="Kohn T."/>
            <person name="Peeters S.H."/>
            <person name="Heuer A."/>
            <person name="Rast P."/>
            <person name="Oberbeckmann S."/>
            <person name="Bunk B."/>
            <person name="Jeske O."/>
            <person name="Meyerdierks A."/>
            <person name="Storesund J.E."/>
            <person name="Kallscheuer N."/>
            <person name="Luecker S."/>
            <person name="Lage O.M."/>
            <person name="Pohl T."/>
            <person name="Merkel B.J."/>
            <person name="Hornburger P."/>
            <person name="Mueller R.-W."/>
            <person name="Bruemmer F."/>
            <person name="Labrenz M."/>
            <person name="Spormann A.M."/>
            <person name="Op den Camp H."/>
            <person name="Overmann J."/>
            <person name="Amann R."/>
            <person name="Jetten M.S.M."/>
            <person name="Mascher T."/>
            <person name="Medema M.H."/>
            <person name="Devos D.P."/>
            <person name="Kaster A.-K."/>
            <person name="Ovreas L."/>
            <person name="Rohde M."/>
            <person name="Galperin M.Y."/>
            <person name="Jogler C."/>
        </authorList>
    </citation>
    <scope>NUCLEOTIDE SEQUENCE [LARGE SCALE GENOMIC DNA]</scope>
    <source>
        <strain evidence="16 17">ETA_A8</strain>
    </source>
</reference>
<dbReference type="InterPro" id="IPR014729">
    <property type="entry name" value="Rossmann-like_a/b/a_fold"/>
</dbReference>
<keyword evidence="17" id="KW-1185">Reference proteome</keyword>
<accession>A0A517Y925</accession>
<evidence type="ECO:0000313" key="16">
    <source>
        <dbReference type="EMBL" id="QDU26739.1"/>
    </source>
</evidence>
<feature type="domain" description="Histidine kinase" evidence="15">
    <location>
        <begin position="669"/>
        <end position="886"/>
    </location>
</feature>
<dbReference type="FunFam" id="3.40.50.300:FF:000483">
    <property type="entry name" value="Sensor histidine kinase KdpD"/>
    <property type="match status" value="1"/>
</dbReference>
<organism evidence="16 17">
    <name type="scientific">Anatilimnocola aggregata</name>
    <dbReference type="NCBI Taxonomy" id="2528021"/>
    <lineage>
        <taxon>Bacteria</taxon>
        <taxon>Pseudomonadati</taxon>
        <taxon>Planctomycetota</taxon>
        <taxon>Planctomycetia</taxon>
        <taxon>Pirellulales</taxon>
        <taxon>Pirellulaceae</taxon>
        <taxon>Anatilimnocola</taxon>
    </lineage>
</organism>
<dbReference type="Pfam" id="PF13493">
    <property type="entry name" value="DUF4118"/>
    <property type="match status" value="1"/>
</dbReference>
<dbReference type="InterPro" id="IPR003852">
    <property type="entry name" value="Sig_transdc_His_kinase_KdpD_N"/>
</dbReference>
<keyword evidence="12 14" id="KW-0472">Membrane</keyword>
<dbReference type="InterPro" id="IPR006016">
    <property type="entry name" value="UspA"/>
</dbReference>
<dbReference type="PRINTS" id="PR00344">
    <property type="entry name" value="BCTRLSENSOR"/>
</dbReference>
<dbReference type="SUPFAM" id="SSF55874">
    <property type="entry name" value="ATPase domain of HSP90 chaperone/DNA topoisomerase II/histidine kinase"/>
    <property type="match status" value="1"/>
</dbReference>
<dbReference type="GO" id="GO:0005886">
    <property type="term" value="C:plasma membrane"/>
    <property type="evidence" value="ECO:0007669"/>
    <property type="project" value="TreeGrafter"/>
</dbReference>
<comment type="subcellular location">
    <subcellularLocation>
        <location evidence="2">Membrane</location>
        <topology evidence="2">Multi-pass membrane protein</topology>
    </subcellularLocation>
</comment>
<keyword evidence="6 14" id="KW-0812">Transmembrane</keyword>
<name>A0A517Y925_9BACT</name>
<dbReference type="InterPro" id="IPR036097">
    <property type="entry name" value="HisK_dim/P_sf"/>
</dbReference>
<dbReference type="SUPFAM" id="SSF52402">
    <property type="entry name" value="Adenine nucleotide alpha hydrolases-like"/>
    <property type="match status" value="1"/>
</dbReference>
<evidence type="ECO:0000256" key="10">
    <source>
        <dbReference type="ARBA" id="ARBA00022989"/>
    </source>
</evidence>
<evidence type="ECO:0000256" key="11">
    <source>
        <dbReference type="ARBA" id="ARBA00023012"/>
    </source>
</evidence>
<evidence type="ECO:0000256" key="1">
    <source>
        <dbReference type="ARBA" id="ARBA00000085"/>
    </source>
</evidence>
<dbReference type="Gene3D" id="1.10.287.130">
    <property type="match status" value="1"/>
</dbReference>
<evidence type="ECO:0000256" key="13">
    <source>
        <dbReference type="ARBA" id="ARBA00057300"/>
    </source>
</evidence>
<evidence type="ECO:0000256" key="14">
    <source>
        <dbReference type="SAM" id="Phobius"/>
    </source>
</evidence>
<dbReference type="EC" id="2.7.13.3" evidence="3"/>
<dbReference type="InterPro" id="IPR004358">
    <property type="entry name" value="Sig_transdc_His_kin-like_C"/>
</dbReference>
<evidence type="ECO:0000256" key="2">
    <source>
        <dbReference type="ARBA" id="ARBA00004141"/>
    </source>
</evidence>
<dbReference type="FunFam" id="3.30.565.10:FF:000042">
    <property type="entry name" value="Two-component sensor histidine kinase KdpD"/>
    <property type="match status" value="1"/>
</dbReference>
<dbReference type="InterPro" id="IPR038318">
    <property type="entry name" value="KdpD_sf"/>
</dbReference>
<sequence length="903" mass="99082">MTDARPDPDMLLSRVESELAKEHRGQLRIFFGYAAGVGKTYAMLQAAQRRKAAGVDVVVGYVEPHGRKETELLLAGLEALPFREVPYRDLKLREFDLDAALVRKPQLILVDELAHTNAEGLRHAKRWQDVEELLAADIDVYTTVNVQHIESLNDVIAQITGIEVHETVPDDVFDRADEIELIDITPEQLVERLRAGKVYLPEQAQRAIQSFFQRANLVALREISLRRSADRVGADVQTERNIRGERKTWPTTDRLLVCVSPSPQSAKLIRTARRMASALHADWIAVHVETAQDLPTKAQHQLVNNLRLAEQLGAETVTLTGNNAADEIVTYARDRNVTKIIAGKTDFPRWHSFLFGSFLDSLLRLSGDIDVYVIRGMGEAPTVKAPPPTRSFNWQPYGWATLIVAICTALGAGMYWLQFAEANIAMILLLGVVLSAAWFGRWPGIYASVVSVLVFDFCFVPPRWTFAVSDAQYLITFSVMLGISVGISALTAQIRGQVLTARQQQRRAETLYRLSKQLAAVSGSDFLVTLAAAQVGELFHGEVAVYLHDQHRELQLRVGQNTELARHANSLGVAQWVVANDQPAGAGTETLPQTGGIFVPLIGTQSTLGVLAVRPQDQDLLQLPGQRQMLEACAGQLALALERDQLSLEASQVLLQAETERLRSSLLSSVSHDLRTPLSCIAGASSTLLQSTSPTEHSRRELLQSIYDESHRMSRLVDNLLEMTKIEAAGLQVHRQWEVVEEIIGAALHRLDSALAARTITTSVPPELPMIEMDGLLIEQVLVNLLDNAIKYTPPDSPLEINVSHSAGWLSISVADHGVGIAAGDERLIFEKFYRAGSPDSRAQQRGSGLGLAICKAIVETHGGEIHAHNRPGGGACFTFTLPASKEPPTASESKSPQAAGLV</sequence>
<dbReference type="SMART" id="SM00388">
    <property type="entry name" value="HisKA"/>
    <property type="match status" value="1"/>
</dbReference>